<feature type="coiled-coil region" evidence="1">
    <location>
        <begin position="261"/>
        <end position="314"/>
    </location>
</feature>
<keyword evidence="4" id="KW-1185">Reference proteome</keyword>
<evidence type="ECO:0000256" key="1">
    <source>
        <dbReference type="SAM" id="Coils"/>
    </source>
</evidence>
<reference evidence="3" key="2">
    <citation type="submission" date="2023-01" db="EMBL/GenBank/DDBJ databases">
        <authorList>
            <person name="Sun Q."/>
            <person name="Evtushenko L."/>
        </authorList>
    </citation>
    <scope>NUCLEOTIDE SEQUENCE</scope>
    <source>
        <strain evidence="3">VKM B-2748</strain>
    </source>
</reference>
<dbReference type="InterPro" id="IPR050445">
    <property type="entry name" value="Bact_polysacc_biosynth/exp"/>
</dbReference>
<proteinExistence type="predicted"/>
<feature type="transmembrane region" description="Helical" evidence="2">
    <location>
        <begin position="113"/>
        <end position="135"/>
    </location>
</feature>
<dbReference type="PANTHER" id="PTHR32309:SF13">
    <property type="entry name" value="FERRIC ENTEROBACTIN TRANSPORT PROTEIN FEPE"/>
    <property type="match status" value="1"/>
</dbReference>
<reference evidence="3" key="1">
    <citation type="journal article" date="2014" name="Int. J. Syst. Evol. Microbiol.">
        <title>Complete genome sequence of Corynebacterium casei LMG S-19264T (=DSM 44701T), isolated from a smear-ripened cheese.</title>
        <authorList>
            <consortium name="US DOE Joint Genome Institute (JGI-PGF)"/>
            <person name="Walter F."/>
            <person name="Albersmeier A."/>
            <person name="Kalinowski J."/>
            <person name="Ruckert C."/>
        </authorList>
    </citation>
    <scope>NUCLEOTIDE SEQUENCE</scope>
    <source>
        <strain evidence="3">VKM B-2748</strain>
    </source>
</reference>
<dbReference type="GO" id="GO:0004713">
    <property type="term" value="F:protein tyrosine kinase activity"/>
    <property type="evidence" value="ECO:0007669"/>
    <property type="project" value="TreeGrafter"/>
</dbReference>
<keyword evidence="2" id="KW-0472">Membrane</keyword>
<evidence type="ECO:0000313" key="3">
    <source>
        <dbReference type="EMBL" id="GLK80224.1"/>
    </source>
</evidence>
<name>A0A9W6JR24_9HYPH</name>
<dbReference type="Proteomes" id="UP001143309">
    <property type="component" value="Unassembled WGS sequence"/>
</dbReference>
<gene>
    <name evidence="3" type="primary">rkpR</name>
    <name evidence="3" type="ORF">GCM10008174_19650</name>
</gene>
<protein>
    <submittedName>
        <fullName evidence="3">RkpR, polysaccharide export protein</fullName>
    </submittedName>
</protein>
<evidence type="ECO:0000256" key="2">
    <source>
        <dbReference type="SAM" id="Phobius"/>
    </source>
</evidence>
<dbReference type="PANTHER" id="PTHR32309">
    <property type="entry name" value="TYROSINE-PROTEIN KINASE"/>
    <property type="match status" value="1"/>
</dbReference>
<feature type="transmembrane region" description="Helical" evidence="2">
    <location>
        <begin position="459"/>
        <end position="480"/>
    </location>
</feature>
<dbReference type="EMBL" id="BSFL01000002">
    <property type="protein sequence ID" value="GLK80224.1"/>
    <property type="molecule type" value="Genomic_DNA"/>
</dbReference>
<sequence length="485" mass="52151">MTDTNVMRSGGPATQLGARARTILKSLAENAPAQTAAVAPATPSVAPAGDVGAATASQGAVTPAATAPAPAEHAPGKIVALPRRQRNGAPKPGQAQLPRPAARPVAAKAKKSLLKISAMLAIGLPTALATVYYGFIASPQYIAEAKFAVRGAEESSAGAMAGGLSQLAGLSTAASTASDSFIVAQFVESRQLVDSLQKSVDLRSAYTREGADFLARYRPYGTDDTSEHLAGYWNSVSHVYYEPISGIISFNVRAFTRDDALKIARETVRESEELVNKLSARAREDAIFDSKQELSRAELRLKFARKAIQDFRDREGAVDPAKSAESQLTIVSTLEADLAKQEADMASATAFLSKDAPTVRVMRNKIDALKRRIEIERAKIGSLEAQAKKETVRPLLSTSFSEFEELQTERDFAQKSYEAALASVESARMRAERQSRYLATFVEPRLPEDSMYPLRMQSILLVALCAAIAWAIGVLVFYGIRDHSA</sequence>
<keyword evidence="1" id="KW-0175">Coiled coil</keyword>
<keyword evidence="2" id="KW-0812">Transmembrane</keyword>
<organism evidence="3 4">
    <name type="scientific">Methylopila turkensis</name>
    <dbReference type="NCBI Taxonomy" id="1437816"/>
    <lineage>
        <taxon>Bacteria</taxon>
        <taxon>Pseudomonadati</taxon>
        <taxon>Pseudomonadota</taxon>
        <taxon>Alphaproteobacteria</taxon>
        <taxon>Hyphomicrobiales</taxon>
        <taxon>Methylopilaceae</taxon>
        <taxon>Methylopila</taxon>
    </lineage>
</organism>
<dbReference type="AlphaFoldDB" id="A0A9W6JR24"/>
<keyword evidence="2" id="KW-1133">Transmembrane helix</keyword>
<accession>A0A9W6JR24</accession>
<dbReference type="RefSeq" id="WP_271200694.1">
    <property type="nucleotide sequence ID" value="NZ_BSFL01000002.1"/>
</dbReference>
<dbReference type="GO" id="GO:0005886">
    <property type="term" value="C:plasma membrane"/>
    <property type="evidence" value="ECO:0007669"/>
    <property type="project" value="TreeGrafter"/>
</dbReference>
<feature type="coiled-coil region" evidence="1">
    <location>
        <begin position="359"/>
        <end position="386"/>
    </location>
</feature>
<comment type="caution">
    <text evidence="3">The sequence shown here is derived from an EMBL/GenBank/DDBJ whole genome shotgun (WGS) entry which is preliminary data.</text>
</comment>
<evidence type="ECO:0000313" key="4">
    <source>
        <dbReference type="Proteomes" id="UP001143309"/>
    </source>
</evidence>